<dbReference type="EMBL" id="JAANOW010000003">
    <property type="protein sequence ID" value="NIH98097.1"/>
    <property type="molecule type" value="Genomic_DNA"/>
</dbReference>
<accession>A0A7X5ZFH0</accession>
<protein>
    <recommendedName>
        <fullName evidence="6">HNH endonuclease</fullName>
    </recommendedName>
</protein>
<dbReference type="InterPro" id="IPR044925">
    <property type="entry name" value="His-Me_finger_sf"/>
</dbReference>
<sequence>MARLGKSGHTTHSTTSRSGATPRSRGRDALRHQERRANPMSTTNSNSEQWRVVPSHPEYEVSDRGRVRSATSGAPIPQHLKSQRGYPSVSVPRGKTPYVHAMVLEAFIGPRPSGAVTRHINDDPRDNRLENLTWGTHSENALDRVANGNDPYARRTHCKNGHPLTGSNVCPGLSFRRCRTCQRLAKQRSRTRLQSALIPAGAQ</sequence>
<dbReference type="InterPro" id="IPR010902">
    <property type="entry name" value="NUMOD4"/>
</dbReference>
<feature type="compositionally biased region" description="Low complexity" evidence="1">
    <location>
        <begin position="7"/>
        <end position="19"/>
    </location>
</feature>
<proteinExistence type="predicted"/>
<gene>
    <name evidence="4" type="ORF">FHU31_005103</name>
</gene>
<feature type="domain" description="NUMOD4" evidence="2">
    <location>
        <begin position="48"/>
        <end position="91"/>
    </location>
</feature>
<evidence type="ECO:0000259" key="3">
    <source>
        <dbReference type="Pfam" id="PF13392"/>
    </source>
</evidence>
<comment type="caution">
    <text evidence="4">The sequence shown here is derived from an EMBL/GenBank/DDBJ whole genome shotgun (WGS) entry which is preliminary data.</text>
</comment>
<evidence type="ECO:0000313" key="5">
    <source>
        <dbReference type="Proteomes" id="UP000547444"/>
    </source>
</evidence>
<organism evidence="4 5">
    <name type="scientific">Mycolicibacterium fluoranthenivorans</name>
    <dbReference type="NCBI Taxonomy" id="258505"/>
    <lineage>
        <taxon>Bacteria</taxon>
        <taxon>Bacillati</taxon>
        <taxon>Actinomycetota</taxon>
        <taxon>Actinomycetes</taxon>
        <taxon>Mycobacteriales</taxon>
        <taxon>Mycobacteriaceae</taxon>
        <taxon>Mycolicibacterium</taxon>
    </lineage>
</organism>
<dbReference type="GO" id="GO:0016788">
    <property type="term" value="F:hydrolase activity, acting on ester bonds"/>
    <property type="evidence" value="ECO:0007669"/>
    <property type="project" value="InterPro"/>
</dbReference>
<evidence type="ECO:0000256" key="1">
    <source>
        <dbReference type="SAM" id="MobiDB-lite"/>
    </source>
</evidence>
<evidence type="ECO:0008006" key="6">
    <source>
        <dbReference type="Google" id="ProtNLM"/>
    </source>
</evidence>
<dbReference type="AlphaFoldDB" id="A0A7X5ZFH0"/>
<dbReference type="Pfam" id="PF07463">
    <property type="entry name" value="NUMOD4"/>
    <property type="match status" value="1"/>
</dbReference>
<dbReference type="SUPFAM" id="SSF54060">
    <property type="entry name" value="His-Me finger endonucleases"/>
    <property type="match status" value="1"/>
</dbReference>
<dbReference type="Pfam" id="PF13392">
    <property type="entry name" value="HNH_3"/>
    <property type="match status" value="1"/>
</dbReference>
<reference evidence="4 5" key="1">
    <citation type="submission" date="2020-03" db="EMBL/GenBank/DDBJ databases">
        <title>Sequencing the genomes of 1000 actinobacteria strains.</title>
        <authorList>
            <person name="Klenk H.-P."/>
        </authorList>
    </citation>
    <scope>NUCLEOTIDE SEQUENCE [LARGE SCALE GENOMIC DNA]</scope>
    <source>
        <strain evidence="4 5">DSM 44556</strain>
    </source>
</reference>
<name>A0A7X5ZFH0_9MYCO</name>
<dbReference type="Proteomes" id="UP000547444">
    <property type="component" value="Unassembled WGS sequence"/>
</dbReference>
<feature type="region of interest" description="Disordered" evidence="1">
    <location>
        <begin position="1"/>
        <end position="89"/>
    </location>
</feature>
<feature type="compositionally biased region" description="Basic and acidic residues" evidence="1">
    <location>
        <begin position="57"/>
        <end position="66"/>
    </location>
</feature>
<evidence type="ECO:0000313" key="4">
    <source>
        <dbReference type="EMBL" id="NIH98097.1"/>
    </source>
</evidence>
<dbReference type="Gene3D" id="3.90.75.20">
    <property type="match status" value="1"/>
</dbReference>
<keyword evidence="5" id="KW-1185">Reference proteome</keyword>
<feature type="compositionally biased region" description="Basic and acidic residues" evidence="1">
    <location>
        <begin position="25"/>
        <end position="37"/>
    </location>
</feature>
<feature type="domain" description="HNH nuclease" evidence="3">
    <location>
        <begin position="98"/>
        <end position="141"/>
    </location>
</feature>
<evidence type="ECO:0000259" key="2">
    <source>
        <dbReference type="Pfam" id="PF07463"/>
    </source>
</evidence>
<dbReference type="InterPro" id="IPR003615">
    <property type="entry name" value="HNH_nuc"/>
</dbReference>
<feature type="compositionally biased region" description="Polar residues" evidence="1">
    <location>
        <begin position="39"/>
        <end position="49"/>
    </location>
</feature>